<keyword evidence="2" id="KW-1185">Reference proteome</keyword>
<reference evidence="1" key="1">
    <citation type="submission" date="2018-07" db="EMBL/GenBank/DDBJ databases">
        <title>Comparative genomics of catfishes provides insights into carnivory and benthic adaptation.</title>
        <authorList>
            <person name="Zhang Y."/>
            <person name="Wang D."/>
            <person name="Peng Z."/>
            <person name="Zheng S."/>
            <person name="Shao F."/>
            <person name="Tao W."/>
        </authorList>
    </citation>
    <scope>NUCLEOTIDE SEQUENCE</scope>
    <source>
        <strain evidence="1">Chongqing</strain>
    </source>
</reference>
<comment type="caution">
    <text evidence="1">The sequence shown here is derived from an EMBL/GenBank/DDBJ whole genome shotgun (WGS) entry which is preliminary data.</text>
</comment>
<protein>
    <submittedName>
        <fullName evidence="1">Uncharacterized protein</fullName>
    </submittedName>
</protein>
<proteinExistence type="predicted"/>
<organism evidence="1 2">
    <name type="scientific">Silurus asotus</name>
    <name type="common">Amur catfish</name>
    <name type="synonym">Parasilurus asotus</name>
    <dbReference type="NCBI Taxonomy" id="30991"/>
    <lineage>
        <taxon>Eukaryota</taxon>
        <taxon>Metazoa</taxon>
        <taxon>Chordata</taxon>
        <taxon>Craniata</taxon>
        <taxon>Vertebrata</taxon>
        <taxon>Euteleostomi</taxon>
        <taxon>Actinopterygii</taxon>
        <taxon>Neopterygii</taxon>
        <taxon>Teleostei</taxon>
        <taxon>Ostariophysi</taxon>
        <taxon>Siluriformes</taxon>
        <taxon>Siluridae</taxon>
        <taxon>Silurus</taxon>
    </lineage>
</organism>
<accession>A0AAD5AG41</accession>
<feature type="non-terminal residue" evidence="1">
    <location>
        <position position="75"/>
    </location>
</feature>
<evidence type="ECO:0000313" key="1">
    <source>
        <dbReference type="EMBL" id="KAI5616099.1"/>
    </source>
</evidence>
<dbReference type="AlphaFoldDB" id="A0AAD5AG41"/>
<dbReference type="Proteomes" id="UP001205998">
    <property type="component" value="Unassembled WGS sequence"/>
</dbReference>
<name>A0AAD5AG41_SILAS</name>
<dbReference type="EMBL" id="MU552100">
    <property type="protein sequence ID" value="KAI5616099.1"/>
    <property type="molecule type" value="Genomic_DNA"/>
</dbReference>
<feature type="non-terminal residue" evidence="1">
    <location>
        <position position="1"/>
    </location>
</feature>
<evidence type="ECO:0000313" key="2">
    <source>
        <dbReference type="Proteomes" id="UP001205998"/>
    </source>
</evidence>
<sequence length="75" mass="7845">VGFGVQGGLSKKDWVLFGGYTQLVVEGVVPDLLHVVPVGDNTVLNGVLQSQDTSLALSLVSNVGILLAHTNHHTL</sequence>
<gene>
    <name evidence="1" type="ORF">C0J50_8594</name>
</gene>